<feature type="domain" description="Bacterial bifunctional deaminase-reductase C-terminal" evidence="1">
    <location>
        <begin position="5"/>
        <end position="178"/>
    </location>
</feature>
<reference evidence="2" key="1">
    <citation type="submission" date="2023-06" db="EMBL/GenBank/DDBJ databases">
        <title>Egi l300058.</title>
        <authorList>
            <person name="Gao L."/>
            <person name="Fang B.-Z."/>
            <person name="Li W.-J."/>
        </authorList>
    </citation>
    <scope>NUCLEOTIDE SEQUENCE</scope>
    <source>
        <strain evidence="2">EGI L300058</strain>
    </source>
</reference>
<organism evidence="2 3">
    <name type="scientific">Demequina muriae</name>
    <dbReference type="NCBI Taxonomy" id="3051664"/>
    <lineage>
        <taxon>Bacteria</taxon>
        <taxon>Bacillati</taxon>
        <taxon>Actinomycetota</taxon>
        <taxon>Actinomycetes</taxon>
        <taxon>Micrococcales</taxon>
        <taxon>Demequinaceae</taxon>
        <taxon>Demequina</taxon>
    </lineage>
</organism>
<gene>
    <name evidence="2" type="ORF">QQX02_01715</name>
</gene>
<evidence type="ECO:0000313" key="2">
    <source>
        <dbReference type="EMBL" id="MDN4479642.1"/>
    </source>
</evidence>
<dbReference type="Gene3D" id="3.40.430.10">
    <property type="entry name" value="Dihydrofolate Reductase, subunit A"/>
    <property type="match status" value="1"/>
</dbReference>
<dbReference type="InterPro" id="IPR024072">
    <property type="entry name" value="DHFR-like_dom_sf"/>
</dbReference>
<dbReference type="PANTHER" id="PTHR38011:SF11">
    <property type="entry name" value="2,5-DIAMINO-6-RIBOSYLAMINO-4(3H)-PYRIMIDINONE 5'-PHOSPHATE REDUCTASE"/>
    <property type="match status" value="1"/>
</dbReference>
<dbReference type="EMBL" id="JAUHQA010000001">
    <property type="protein sequence ID" value="MDN4479642.1"/>
    <property type="molecule type" value="Genomic_DNA"/>
</dbReference>
<protein>
    <submittedName>
        <fullName evidence="2">Dihydrofolate reductase family protein</fullName>
    </submittedName>
</protein>
<comment type="caution">
    <text evidence="2">The sequence shown here is derived from an EMBL/GenBank/DDBJ whole genome shotgun (WGS) entry which is preliminary data.</text>
</comment>
<dbReference type="InterPro" id="IPR002734">
    <property type="entry name" value="RibDG_C"/>
</dbReference>
<keyword evidence="3" id="KW-1185">Reference proteome</keyword>
<evidence type="ECO:0000259" key="1">
    <source>
        <dbReference type="Pfam" id="PF01872"/>
    </source>
</evidence>
<accession>A0ABT8GDY8</accession>
<dbReference type="SUPFAM" id="SSF53597">
    <property type="entry name" value="Dihydrofolate reductase-like"/>
    <property type="match status" value="1"/>
</dbReference>
<evidence type="ECO:0000313" key="3">
    <source>
        <dbReference type="Proteomes" id="UP001172708"/>
    </source>
</evidence>
<dbReference type="PANTHER" id="PTHR38011">
    <property type="entry name" value="DIHYDROFOLATE REDUCTASE FAMILY PROTEIN (AFU_ORTHOLOGUE AFUA_8G06820)"/>
    <property type="match status" value="1"/>
</dbReference>
<dbReference type="InterPro" id="IPR050765">
    <property type="entry name" value="Riboflavin_Biosynth_HTPR"/>
</dbReference>
<dbReference type="Pfam" id="PF01872">
    <property type="entry name" value="RibD_C"/>
    <property type="match status" value="1"/>
</dbReference>
<name>A0ABT8GDY8_9MICO</name>
<dbReference type="RefSeq" id="WP_301140816.1">
    <property type="nucleotide sequence ID" value="NZ_JAUHQA010000001.1"/>
</dbReference>
<sequence>MGRLVYSYLASLDGYIADASGAFDWAEPDEQVLAFINELERGVSTYLYGRRIYEMMVVWETDPDLAASSPMSGEFAGIWQQADKVVFSRTMDEVATRRTRIEREFDRATVEAIKASVDGDLAVSGATLAAVAARLGLIDEVQVFLAPVVVGGGQRMFPDGVWQDLTLRDERRFDNGMVWLRYDVAPPAGTAS</sequence>
<dbReference type="Proteomes" id="UP001172708">
    <property type="component" value="Unassembled WGS sequence"/>
</dbReference>
<proteinExistence type="predicted"/>